<proteinExistence type="predicted"/>
<sequence length="75" mass="8402">MRAELATKAERKREIKAWIALEPQKTQRQKELASCHCDGRNIPQRPIRRAKKANLTLKASDFACGATADVDLILG</sequence>
<evidence type="ECO:0000313" key="1">
    <source>
        <dbReference type="EMBL" id="QCD46112.1"/>
    </source>
</evidence>
<gene>
    <name evidence="1" type="ORF">CRECT_0417</name>
</gene>
<organism evidence="1 2">
    <name type="scientific">Campylobacter rectus</name>
    <name type="common">Wolinella recta</name>
    <dbReference type="NCBI Taxonomy" id="203"/>
    <lineage>
        <taxon>Bacteria</taxon>
        <taxon>Pseudomonadati</taxon>
        <taxon>Campylobacterota</taxon>
        <taxon>Epsilonproteobacteria</taxon>
        <taxon>Campylobacterales</taxon>
        <taxon>Campylobacteraceae</taxon>
        <taxon>Campylobacter</taxon>
    </lineage>
</organism>
<dbReference type="AlphaFoldDB" id="A0A6G5QKH9"/>
<protein>
    <submittedName>
        <fullName evidence="1">Uncharacterized protein</fullName>
    </submittedName>
</protein>
<accession>A0A6G5QKH9</accession>
<reference evidence="1 2" key="1">
    <citation type="submission" date="2016-07" db="EMBL/GenBank/DDBJ databases">
        <title>Comparative genomics of the Campylobacter concisus group.</title>
        <authorList>
            <person name="Miller W.G."/>
            <person name="Yee E."/>
            <person name="Chapman M.H."/>
            <person name="Huynh S."/>
            <person name="Bono J.L."/>
            <person name="On S.L.W."/>
            <person name="StLeger J."/>
            <person name="Foster G."/>
            <person name="Parker C.T."/>
        </authorList>
    </citation>
    <scope>NUCLEOTIDE SEQUENCE [LARGE SCALE GENOMIC DNA]</scope>
    <source>
        <strain evidence="1 2">ATCC 33238</strain>
    </source>
</reference>
<name>A0A6G5QKH9_CAMRE</name>
<evidence type="ECO:0000313" key="2">
    <source>
        <dbReference type="Proteomes" id="UP000502377"/>
    </source>
</evidence>
<dbReference type="EMBL" id="CP012543">
    <property type="protein sequence ID" value="QCD46112.1"/>
    <property type="molecule type" value="Genomic_DNA"/>
</dbReference>
<dbReference type="Proteomes" id="UP000502377">
    <property type="component" value="Chromosome"/>
</dbReference>
<dbReference type="KEGG" id="crx:CRECT_0417"/>